<name>A0ABW1CB71_9ACTN</name>
<evidence type="ECO:0000313" key="2">
    <source>
        <dbReference type="Proteomes" id="UP001596058"/>
    </source>
</evidence>
<proteinExistence type="predicted"/>
<keyword evidence="2" id="KW-1185">Reference proteome</keyword>
<accession>A0ABW1CB71</accession>
<gene>
    <name evidence="1" type="ORF">ACFPZ3_02225</name>
</gene>
<dbReference type="Proteomes" id="UP001596058">
    <property type="component" value="Unassembled WGS sequence"/>
</dbReference>
<reference evidence="2" key="1">
    <citation type="journal article" date="2019" name="Int. J. Syst. Evol. Microbiol.">
        <title>The Global Catalogue of Microorganisms (GCM) 10K type strain sequencing project: providing services to taxonomists for standard genome sequencing and annotation.</title>
        <authorList>
            <consortium name="The Broad Institute Genomics Platform"/>
            <consortium name="The Broad Institute Genome Sequencing Center for Infectious Disease"/>
            <person name="Wu L."/>
            <person name="Ma J."/>
        </authorList>
    </citation>
    <scope>NUCLEOTIDE SEQUENCE [LARGE SCALE GENOMIC DNA]</scope>
    <source>
        <strain evidence="2">CCUG 53903</strain>
    </source>
</reference>
<evidence type="ECO:0000313" key="1">
    <source>
        <dbReference type="EMBL" id="MFC5822662.1"/>
    </source>
</evidence>
<comment type="caution">
    <text evidence="1">The sequence shown here is derived from an EMBL/GenBank/DDBJ whole genome shotgun (WGS) entry which is preliminary data.</text>
</comment>
<organism evidence="1 2">
    <name type="scientific">Nonomuraea insulae</name>
    <dbReference type="NCBI Taxonomy" id="1616787"/>
    <lineage>
        <taxon>Bacteria</taxon>
        <taxon>Bacillati</taxon>
        <taxon>Actinomycetota</taxon>
        <taxon>Actinomycetes</taxon>
        <taxon>Streptosporangiales</taxon>
        <taxon>Streptosporangiaceae</taxon>
        <taxon>Nonomuraea</taxon>
    </lineage>
</organism>
<protein>
    <submittedName>
        <fullName evidence="1">Uncharacterized protein</fullName>
    </submittedName>
</protein>
<dbReference type="RefSeq" id="WP_379512213.1">
    <property type="nucleotide sequence ID" value="NZ_JBHSPA010000005.1"/>
</dbReference>
<dbReference type="EMBL" id="JBHSPA010000005">
    <property type="protein sequence ID" value="MFC5822662.1"/>
    <property type="molecule type" value="Genomic_DNA"/>
</dbReference>
<sequence length="236" mass="26590">MYRPGDDSWNVELAFHGDGELLHVWNAGHGSELIDLSSKARLRVDAEFDRDLLEARADGGRVTVLGGEELRVRENWKSPFAVVHHEGDAEDGTHPVVLGDEAVSVVRLGDVENLRYQLKRVDLRPPGHRATFTDLALPYDLETVNAVRPLGRDSVLLRAERSRTWPDHGYPPGPCDWEEFYVVNLKTGVIRWADYRAAEIWATAGKHIKRQAYARDFVPEPVAERPVPAAGRERCL</sequence>